<comment type="caution">
    <text evidence="2">The sequence shown here is derived from an EMBL/GenBank/DDBJ whole genome shotgun (WGS) entry which is preliminary data.</text>
</comment>
<sequence>MGLKDLRTKRGMTQRELAEKTGVTRQRIAAFETGVRPSSGMSLDVAIRICDALKVRNPRKLLDPDSDSSAD</sequence>
<dbReference type="InterPro" id="IPR010982">
    <property type="entry name" value="Lambda_DNA-bd_dom_sf"/>
</dbReference>
<organism evidence="2 3">
    <name type="scientific">Bifidobacterium bifidum</name>
    <dbReference type="NCBI Taxonomy" id="1681"/>
    <lineage>
        <taxon>Bacteria</taxon>
        <taxon>Bacillati</taxon>
        <taxon>Actinomycetota</taxon>
        <taxon>Actinomycetes</taxon>
        <taxon>Bifidobacteriales</taxon>
        <taxon>Bifidobacteriaceae</taxon>
        <taxon>Bifidobacterium</taxon>
    </lineage>
</organism>
<dbReference type="Pfam" id="PF01381">
    <property type="entry name" value="HTH_3"/>
    <property type="match status" value="1"/>
</dbReference>
<dbReference type="PROSITE" id="PS50943">
    <property type="entry name" value="HTH_CROC1"/>
    <property type="match status" value="1"/>
</dbReference>
<protein>
    <submittedName>
        <fullName evidence="2">XRE family transcriptional regulator</fullName>
    </submittedName>
</protein>
<dbReference type="InterPro" id="IPR001387">
    <property type="entry name" value="Cro/C1-type_HTH"/>
</dbReference>
<proteinExistence type="predicted"/>
<dbReference type="SUPFAM" id="SSF47413">
    <property type="entry name" value="lambda repressor-like DNA-binding domains"/>
    <property type="match status" value="1"/>
</dbReference>
<dbReference type="Proteomes" id="UP000283727">
    <property type="component" value="Unassembled WGS sequence"/>
</dbReference>
<dbReference type="GO" id="GO:0003677">
    <property type="term" value="F:DNA binding"/>
    <property type="evidence" value="ECO:0007669"/>
    <property type="project" value="InterPro"/>
</dbReference>
<dbReference type="CDD" id="cd00093">
    <property type="entry name" value="HTH_XRE"/>
    <property type="match status" value="1"/>
</dbReference>
<dbReference type="SMART" id="SM00530">
    <property type="entry name" value="HTH_XRE"/>
    <property type="match status" value="1"/>
</dbReference>
<dbReference type="AlphaFoldDB" id="A0A0E2ZUW5"/>
<reference evidence="2 3" key="1">
    <citation type="submission" date="2018-08" db="EMBL/GenBank/DDBJ databases">
        <title>A genome reference for cultivated species of the human gut microbiota.</title>
        <authorList>
            <person name="Zou Y."/>
            <person name="Xue W."/>
            <person name="Luo G."/>
        </authorList>
    </citation>
    <scope>NUCLEOTIDE SEQUENCE [LARGE SCALE GENOMIC DNA]</scope>
    <source>
        <strain evidence="2 3">AM12-10</strain>
    </source>
</reference>
<evidence type="ECO:0000313" key="3">
    <source>
        <dbReference type="Proteomes" id="UP000283727"/>
    </source>
</evidence>
<dbReference type="Gene3D" id="1.10.260.40">
    <property type="entry name" value="lambda repressor-like DNA-binding domains"/>
    <property type="match status" value="1"/>
</dbReference>
<dbReference type="GeneID" id="93092931"/>
<dbReference type="EMBL" id="QRLR01000002">
    <property type="protein sequence ID" value="RHJ23681.1"/>
    <property type="molecule type" value="Genomic_DNA"/>
</dbReference>
<dbReference type="RefSeq" id="WP_003817986.1">
    <property type="nucleotide sequence ID" value="NZ_CP058603.1"/>
</dbReference>
<evidence type="ECO:0000313" key="2">
    <source>
        <dbReference type="EMBL" id="RHJ23681.1"/>
    </source>
</evidence>
<feature type="domain" description="HTH cro/C1-type" evidence="1">
    <location>
        <begin position="3"/>
        <end position="61"/>
    </location>
</feature>
<evidence type="ECO:0000259" key="1">
    <source>
        <dbReference type="PROSITE" id="PS50943"/>
    </source>
</evidence>
<accession>A0A0E2ZUW5</accession>
<gene>
    <name evidence="2" type="ORF">DW137_03270</name>
</gene>
<name>A0A0E2ZUW5_BIFBI</name>